<dbReference type="AlphaFoldDB" id="A0A365Y2Q0"/>
<proteinExistence type="predicted"/>
<accession>A0A365Y2Q0</accession>
<dbReference type="EMBL" id="QFFJ01000001">
    <property type="protein sequence ID" value="RBL92869.1"/>
    <property type="molecule type" value="Genomic_DNA"/>
</dbReference>
<dbReference type="InterPro" id="IPR026444">
    <property type="entry name" value="Secre_tail"/>
</dbReference>
<protein>
    <recommendedName>
        <fullName evidence="1">Secretion system C-terminal sorting domain-containing protein</fullName>
    </recommendedName>
</protein>
<keyword evidence="3" id="KW-1185">Reference proteome</keyword>
<dbReference type="Proteomes" id="UP000253410">
    <property type="component" value="Unassembled WGS sequence"/>
</dbReference>
<dbReference type="NCBIfam" id="TIGR04183">
    <property type="entry name" value="Por_Secre_tail"/>
    <property type="match status" value="1"/>
</dbReference>
<comment type="caution">
    <text evidence="2">The sequence shown here is derived from an EMBL/GenBank/DDBJ whole genome shotgun (WGS) entry which is preliminary data.</text>
</comment>
<dbReference type="OrthoDB" id="612330at2"/>
<gene>
    <name evidence="2" type="ORF">DF182_09895</name>
</gene>
<evidence type="ECO:0000313" key="2">
    <source>
        <dbReference type="EMBL" id="RBL92869.1"/>
    </source>
</evidence>
<feature type="domain" description="Secretion system C-terminal sorting" evidence="1">
    <location>
        <begin position="977"/>
        <end position="1049"/>
    </location>
</feature>
<evidence type="ECO:0000313" key="3">
    <source>
        <dbReference type="Proteomes" id="UP000253410"/>
    </source>
</evidence>
<name>A0A365Y2Q0_9BACT</name>
<dbReference type="Pfam" id="PF18962">
    <property type="entry name" value="Por_Secre_tail"/>
    <property type="match status" value="1"/>
</dbReference>
<sequence>MTTKPAGFQRYWKLLFAIVCFILLHGSTWAGNRPTQNTWTVQVVAIRGFDQHADSIYFPQYNTVNGTCVRRFMFRVYIGDTITLVLHKNPDINNPPVYDVDLYSNDTLQTANFYSHLAVDDTVRFVFHEKSVKRLSFWYNDGSTDLNPANVTFTVIPKIEKVWVEAPEICPKTFIKAGADYHFNVKTWPYSLKDVLNNAPLVPYYVNANHQCEYIEQYQASISCDAVWATVQGVGVYRGSNFDPATAPDPTDHYFTYNDMLILLQSGNLGLPVQINVRVNDGIREIVLPAPLVVQSDISQPDPGNNIPGSSYHLYDYTVTGNEVWTPGSNPLNNLYGTGGSIIRIEHGLTILPGASLKIKDMSVEFGPEAYARIKAAPNASSYAGFLKLENATLTAFHPCGIEKAMWMGVIAEGNNSLDQKMHGVYKYYQGTLMMDKSTISYAVDGFMSTDLNNFVQKSGGIILANNCRFYNNSRSISFNHYLYTYTFNGQTYKSPYNAHFFNCDFLVDRELSGPFRGFISGWEVRGVQISGCRFINSSGVKTPYNYGVLGMDFGVTIGNYGSIPCQFTNLDEAVTVQATSPTYGYLKVTGATFDNNKKGVWAQGLIVPQIQYNTFNVPKGIPPSPGAPGFLGNIGVQVMGGSGFRISENSFKGDYPFYNVGVLAWNTGSGNNVVQRNTYNYIGTANLSNYRNRAILFAPKGLLGLQFRCNTNKAVLYDIVARGANPIFDGMASSQGSAGFATANILSYGGGYQEVYNRIDEVGKVNYYYNANTVNQQPMNYHTNNVKIFAVTGSKNNCPEDKDQSWEDPTVPFPTIPPYALHRMLADTTNDLCTDSLKFYLGQWQDPYADLAYVDLLIDNGNIPEANTTYNSIVSKYQLAGDEAEEFNNWGRNLISLRIALAGKGLTGKDLTADQVNTLQTIATKASMWARLRAQSWLRLFDNRITDNTILYPLEDSSTVRKLQQAVTEARTENSVYPNPVTDVLQISYAVNKENSIVFLELTDMTGKIVMRRQLRNRTEQINTTGLPAGTYLYRVLEDRKVEMEGKIIKQ</sequence>
<organism evidence="2 3">
    <name type="scientific">Chitinophaga flava</name>
    <dbReference type="NCBI Taxonomy" id="2259036"/>
    <lineage>
        <taxon>Bacteria</taxon>
        <taxon>Pseudomonadati</taxon>
        <taxon>Bacteroidota</taxon>
        <taxon>Chitinophagia</taxon>
        <taxon>Chitinophagales</taxon>
        <taxon>Chitinophagaceae</taxon>
        <taxon>Chitinophaga</taxon>
    </lineage>
</organism>
<reference evidence="2 3" key="1">
    <citation type="submission" date="2018-05" db="EMBL/GenBank/DDBJ databases">
        <title>Chitinophaga sp. K3CV102501T nov., isolated from isolated from a monsoon evergreen broad-leaved forest soil.</title>
        <authorList>
            <person name="Lv Y."/>
        </authorList>
    </citation>
    <scope>NUCLEOTIDE SEQUENCE [LARGE SCALE GENOMIC DNA]</scope>
    <source>
        <strain evidence="2 3">GDMCC 1.1325</strain>
    </source>
</reference>
<dbReference type="RefSeq" id="WP_113615464.1">
    <property type="nucleotide sequence ID" value="NZ_QFFJ01000001.1"/>
</dbReference>
<evidence type="ECO:0000259" key="1">
    <source>
        <dbReference type="Pfam" id="PF18962"/>
    </source>
</evidence>